<dbReference type="PROSITE" id="PS00521">
    <property type="entry name" value="P5CR"/>
    <property type="match status" value="1"/>
</dbReference>
<evidence type="ECO:0000313" key="10">
    <source>
        <dbReference type="EMBL" id="MFC6314809.1"/>
    </source>
</evidence>
<reference evidence="11" key="1">
    <citation type="journal article" date="2019" name="Int. J. Syst. Evol. Microbiol.">
        <title>The Global Catalogue of Microorganisms (GCM) 10K type strain sequencing project: providing services to taxonomists for standard genome sequencing and annotation.</title>
        <authorList>
            <consortium name="The Broad Institute Genomics Platform"/>
            <consortium name="The Broad Institute Genome Sequencing Center for Infectious Disease"/>
            <person name="Wu L."/>
            <person name="Ma J."/>
        </authorList>
    </citation>
    <scope>NUCLEOTIDE SEQUENCE [LARGE SCALE GENOMIC DNA]</scope>
    <source>
        <strain evidence="11">CCM 8897</strain>
    </source>
</reference>
<keyword evidence="5 7" id="KW-0028">Amino-acid biosynthesis</keyword>
<dbReference type="InterPro" id="IPR028939">
    <property type="entry name" value="P5C_Rdtase_cat_N"/>
</dbReference>
<feature type="domain" description="Pyrroline-5-carboxylate reductase dimerisation" evidence="9">
    <location>
        <begin position="162"/>
        <end position="266"/>
    </location>
</feature>
<keyword evidence="5" id="KW-0963">Cytoplasm</keyword>
<organism evidence="10 11">
    <name type="scientific">Lapidilactobacillus achengensis</name>
    <dbReference type="NCBI Taxonomy" id="2486000"/>
    <lineage>
        <taxon>Bacteria</taxon>
        <taxon>Bacillati</taxon>
        <taxon>Bacillota</taxon>
        <taxon>Bacilli</taxon>
        <taxon>Lactobacillales</taxon>
        <taxon>Lactobacillaceae</taxon>
        <taxon>Lapidilactobacillus</taxon>
    </lineage>
</organism>
<keyword evidence="3 5" id="KW-0521">NADP</keyword>
<dbReference type="SUPFAM" id="SSF48179">
    <property type="entry name" value="6-phosphogluconate dehydrogenase C-terminal domain-like"/>
    <property type="match status" value="1"/>
</dbReference>
<evidence type="ECO:0000256" key="7">
    <source>
        <dbReference type="RuleBase" id="RU003903"/>
    </source>
</evidence>
<dbReference type="PANTHER" id="PTHR11645">
    <property type="entry name" value="PYRROLINE-5-CARBOXYLATE REDUCTASE"/>
    <property type="match status" value="1"/>
</dbReference>
<evidence type="ECO:0000259" key="9">
    <source>
        <dbReference type="Pfam" id="PF14748"/>
    </source>
</evidence>
<dbReference type="Pfam" id="PF03807">
    <property type="entry name" value="F420_oxidored"/>
    <property type="match status" value="1"/>
</dbReference>
<dbReference type="Gene3D" id="1.10.3730.10">
    <property type="entry name" value="ProC C-terminal domain-like"/>
    <property type="match status" value="1"/>
</dbReference>
<dbReference type="InterPro" id="IPR053790">
    <property type="entry name" value="P5CR-like_CS"/>
</dbReference>
<dbReference type="EC" id="1.5.1.2" evidence="5 6"/>
<evidence type="ECO:0000256" key="4">
    <source>
        <dbReference type="ARBA" id="ARBA00023002"/>
    </source>
</evidence>
<evidence type="ECO:0000256" key="1">
    <source>
        <dbReference type="ARBA" id="ARBA00005525"/>
    </source>
</evidence>
<dbReference type="PANTHER" id="PTHR11645:SF0">
    <property type="entry name" value="PYRROLINE-5-CARBOXYLATE REDUCTASE 3"/>
    <property type="match status" value="1"/>
</dbReference>
<dbReference type="InterPro" id="IPR008927">
    <property type="entry name" value="6-PGluconate_DH-like_C_sf"/>
</dbReference>
<dbReference type="Proteomes" id="UP001596310">
    <property type="component" value="Unassembled WGS sequence"/>
</dbReference>
<gene>
    <name evidence="5 10" type="primary">proC</name>
    <name evidence="10" type="ORF">ACFQHW_04405</name>
</gene>
<evidence type="ECO:0000313" key="11">
    <source>
        <dbReference type="Proteomes" id="UP001596310"/>
    </source>
</evidence>
<comment type="similarity">
    <text evidence="1 5 7">Belongs to the pyrroline-5-carboxylate reductase family.</text>
</comment>
<protein>
    <recommendedName>
        <fullName evidence="5 6">Pyrroline-5-carboxylate reductase</fullName>
        <shortName evidence="5">P5C reductase</shortName>
        <shortName evidence="5">P5CR</shortName>
        <ecNumber evidence="5 6">1.5.1.2</ecNumber>
    </recommendedName>
    <alternativeName>
        <fullName evidence="5">PCA reductase</fullName>
    </alternativeName>
</protein>
<keyword evidence="4 5" id="KW-0560">Oxidoreductase</keyword>
<evidence type="ECO:0000256" key="3">
    <source>
        <dbReference type="ARBA" id="ARBA00022857"/>
    </source>
</evidence>
<sequence>MSKTIGIIGGGNMGRAIMAGLIKAQLYPADAVLVYDLNPAALTTLQTELGVQPMNSAAELVATADVVVIAVKPQVIDRVLTPLRASFRAEQLLISIAAGVTLAHLGTVLDPKLKLVRVMPNTPALVGAGMAGVAVNSQVTAAEQATVLAIFNSFGRAQLVPEDLIDAVVGLSGSGPAYVYLFLEALADGAVAEGMPRQLAYEFAAQTVYGAAKMVLSTEEHPGVLKDMVCSPGGTTIAAVEVLEEHAFRGIVMAAVHAATEKNRQLG</sequence>
<proteinExistence type="inferred from homology"/>
<comment type="subcellular location">
    <subcellularLocation>
        <location evidence="5">Cytoplasm</location>
    </subcellularLocation>
</comment>
<name>A0ABW1ULL0_9LACO</name>
<comment type="pathway">
    <text evidence="5 7">Amino-acid biosynthesis; L-proline biosynthesis; L-proline from L-glutamate 5-semialdehyde: step 1/1.</text>
</comment>
<dbReference type="InterPro" id="IPR036291">
    <property type="entry name" value="NAD(P)-bd_dom_sf"/>
</dbReference>
<evidence type="ECO:0000256" key="6">
    <source>
        <dbReference type="NCBIfam" id="TIGR00112"/>
    </source>
</evidence>
<dbReference type="PIRSF" id="PIRSF000193">
    <property type="entry name" value="Pyrrol-5-carb_rd"/>
    <property type="match status" value="1"/>
</dbReference>
<evidence type="ECO:0000259" key="8">
    <source>
        <dbReference type="Pfam" id="PF03807"/>
    </source>
</evidence>
<dbReference type="EMBL" id="JBHSSM010000014">
    <property type="protein sequence ID" value="MFC6314809.1"/>
    <property type="molecule type" value="Genomic_DNA"/>
</dbReference>
<accession>A0ABW1ULL0</accession>
<keyword evidence="11" id="KW-1185">Reference proteome</keyword>
<comment type="caution">
    <text evidence="10">The sequence shown here is derived from an EMBL/GenBank/DDBJ whole genome shotgun (WGS) entry which is preliminary data.</text>
</comment>
<dbReference type="NCBIfam" id="TIGR00112">
    <property type="entry name" value="proC"/>
    <property type="match status" value="1"/>
</dbReference>
<dbReference type="InterPro" id="IPR029036">
    <property type="entry name" value="P5CR_dimer"/>
</dbReference>
<dbReference type="Gene3D" id="3.40.50.720">
    <property type="entry name" value="NAD(P)-binding Rossmann-like Domain"/>
    <property type="match status" value="1"/>
</dbReference>
<dbReference type="Pfam" id="PF14748">
    <property type="entry name" value="P5CR_dimer"/>
    <property type="match status" value="1"/>
</dbReference>
<evidence type="ECO:0000256" key="2">
    <source>
        <dbReference type="ARBA" id="ARBA00022650"/>
    </source>
</evidence>
<feature type="domain" description="Pyrroline-5-carboxylate reductase catalytic N-terminal" evidence="8">
    <location>
        <begin position="4"/>
        <end position="99"/>
    </location>
</feature>
<dbReference type="SUPFAM" id="SSF51735">
    <property type="entry name" value="NAD(P)-binding Rossmann-fold domains"/>
    <property type="match status" value="1"/>
</dbReference>
<evidence type="ECO:0000256" key="5">
    <source>
        <dbReference type="HAMAP-Rule" id="MF_01925"/>
    </source>
</evidence>
<dbReference type="InterPro" id="IPR000304">
    <property type="entry name" value="Pyrroline-COOH_reductase"/>
</dbReference>
<comment type="catalytic activity">
    <reaction evidence="5 7">
        <text>L-proline + NADP(+) = (S)-1-pyrroline-5-carboxylate + NADPH + 2 H(+)</text>
        <dbReference type="Rhea" id="RHEA:14109"/>
        <dbReference type="ChEBI" id="CHEBI:15378"/>
        <dbReference type="ChEBI" id="CHEBI:17388"/>
        <dbReference type="ChEBI" id="CHEBI:57783"/>
        <dbReference type="ChEBI" id="CHEBI:58349"/>
        <dbReference type="ChEBI" id="CHEBI:60039"/>
        <dbReference type="EC" id="1.5.1.2"/>
    </reaction>
</comment>
<dbReference type="HAMAP" id="MF_01925">
    <property type="entry name" value="P5C_reductase"/>
    <property type="match status" value="1"/>
</dbReference>
<dbReference type="RefSeq" id="WP_125601796.1">
    <property type="nucleotide sequence ID" value="NZ_JBHSSM010000014.1"/>
</dbReference>
<dbReference type="GO" id="GO:0004735">
    <property type="term" value="F:pyrroline-5-carboxylate reductase activity"/>
    <property type="evidence" value="ECO:0007669"/>
    <property type="project" value="UniProtKB-EC"/>
</dbReference>
<comment type="catalytic activity">
    <reaction evidence="5">
        <text>L-proline + NAD(+) = (S)-1-pyrroline-5-carboxylate + NADH + 2 H(+)</text>
        <dbReference type="Rhea" id="RHEA:14105"/>
        <dbReference type="ChEBI" id="CHEBI:15378"/>
        <dbReference type="ChEBI" id="CHEBI:17388"/>
        <dbReference type="ChEBI" id="CHEBI:57540"/>
        <dbReference type="ChEBI" id="CHEBI:57945"/>
        <dbReference type="ChEBI" id="CHEBI:60039"/>
        <dbReference type="EC" id="1.5.1.2"/>
    </reaction>
</comment>
<keyword evidence="2 5" id="KW-0641">Proline biosynthesis</keyword>
<comment type="function">
    <text evidence="5">Catalyzes the reduction of 1-pyrroline-5-carboxylate (PCA) to L-proline.</text>
</comment>